<dbReference type="SUPFAM" id="SSF51735">
    <property type="entry name" value="NAD(P)-binding Rossmann-fold domains"/>
    <property type="match status" value="1"/>
</dbReference>
<dbReference type="CDD" id="cd08253">
    <property type="entry name" value="zeta_crystallin"/>
    <property type="match status" value="1"/>
</dbReference>
<comment type="caution">
    <text evidence="3">The sequence shown here is derived from an EMBL/GenBank/DDBJ whole genome shotgun (WGS) entry which is preliminary data.</text>
</comment>
<dbReference type="Gene3D" id="3.90.180.10">
    <property type="entry name" value="Medium-chain alcohol dehydrogenases, catalytic domain"/>
    <property type="match status" value="1"/>
</dbReference>
<dbReference type="InterPro" id="IPR013149">
    <property type="entry name" value="ADH-like_C"/>
</dbReference>
<dbReference type="SUPFAM" id="SSF50129">
    <property type="entry name" value="GroES-like"/>
    <property type="match status" value="1"/>
</dbReference>
<reference evidence="3 4" key="1">
    <citation type="submission" date="2024-02" db="EMBL/GenBank/DDBJ databases">
        <authorList>
            <person name="Daric V."/>
            <person name="Darras S."/>
        </authorList>
    </citation>
    <scope>NUCLEOTIDE SEQUENCE [LARGE SCALE GENOMIC DNA]</scope>
</reference>
<proteinExistence type="predicted"/>
<evidence type="ECO:0000259" key="2">
    <source>
        <dbReference type="SMART" id="SM00829"/>
    </source>
</evidence>
<keyword evidence="1" id="KW-0521">NADP</keyword>
<sequence>MGKNSRILDHFNGRKVDEWDMFVKAIPVLSTTVMRAVIVSKFGGPEVLEVRRDIPIPKPEASEVLIKVAAIGINPVDTYIRAGNYGRLPELPYIPGNDVAGTIVQAGADVKNFKEGDRVATFMRVKSGAYAEYCVTHPDWLIQIPENCDFRKGAAVGVPYFTAYKALLLKAKAKPTDVVLVHGASGGVGLAACQLALSQGMTTLGTAGSEEGMEALRGLGVHHVFNHKEEGYTEKITKVTGGGPTIILEMLSNVNLNEDLKLLAPNGVVVVVGCRGTIDINPRLLMAKETQIQGVALGVSQPEEFALMNRAISAGLKQGWLDPVVGKEFSLNNAARAHEEIIHNTGAKGKMVLIV</sequence>
<evidence type="ECO:0000313" key="3">
    <source>
        <dbReference type="EMBL" id="CAK8686862.1"/>
    </source>
</evidence>
<protein>
    <recommendedName>
        <fullName evidence="2">Enoyl reductase (ER) domain-containing protein</fullName>
    </recommendedName>
</protein>
<dbReference type="InterPro" id="IPR020843">
    <property type="entry name" value="ER"/>
</dbReference>
<dbReference type="InterPro" id="IPR011032">
    <property type="entry name" value="GroES-like_sf"/>
</dbReference>
<dbReference type="Pfam" id="PF00107">
    <property type="entry name" value="ADH_zinc_N"/>
    <property type="match status" value="1"/>
</dbReference>
<dbReference type="SMART" id="SM00829">
    <property type="entry name" value="PKS_ER"/>
    <property type="match status" value="1"/>
</dbReference>
<dbReference type="InterPro" id="IPR036291">
    <property type="entry name" value="NAD(P)-bd_dom_sf"/>
</dbReference>
<name>A0ABP0G6Q4_CLALP</name>
<organism evidence="3 4">
    <name type="scientific">Clavelina lepadiformis</name>
    <name type="common">Light-bulb sea squirt</name>
    <name type="synonym">Ascidia lepadiformis</name>
    <dbReference type="NCBI Taxonomy" id="159417"/>
    <lineage>
        <taxon>Eukaryota</taxon>
        <taxon>Metazoa</taxon>
        <taxon>Chordata</taxon>
        <taxon>Tunicata</taxon>
        <taxon>Ascidiacea</taxon>
        <taxon>Aplousobranchia</taxon>
        <taxon>Clavelinidae</taxon>
        <taxon>Clavelina</taxon>
    </lineage>
</organism>
<dbReference type="PANTHER" id="PTHR44154:SF1">
    <property type="entry name" value="QUINONE OXIDOREDUCTASE"/>
    <property type="match status" value="1"/>
</dbReference>
<keyword evidence="4" id="KW-1185">Reference proteome</keyword>
<dbReference type="Proteomes" id="UP001642483">
    <property type="component" value="Unassembled WGS sequence"/>
</dbReference>
<feature type="domain" description="Enoyl reductase (ER)" evidence="2">
    <location>
        <begin position="43"/>
        <end position="353"/>
    </location>
</feature>
<accession>A0ABP0G6Q4</accession>
<dbReference type="Pfam" id="PF08240">
    <property type="entry name" value="ADH_N"/>
    <property type="match status" value="1"/>
</dbReference>
<dbReference type="PANTHER" id="PTHR44154">
    <property type="entry name" value="QUINONE OXIDOREDUCTASE"/>
    <property type="match status" value="1"/>
</dbReference>
<gene>
    <name evidence="3" type="ORF">CVLEPA_LOCUS18894</name>
</gene>
<dbReference type="InterPro" id="IPR013154">
    <property type="entry name" value="ADH-like_N"/>
</dbReference>
<evidence type="ECO:0000313" key="4">
    <source>
        <dbReference type="Proteomes" id="UP001642483"/>
    </source>
</evidence>
<dbReference type="Gene3D" id="3.40.50.720">
    <property type="entry name" value="NAD(P)-binding Rossmann-like Domain"/>
    <property type="match status" value="1"/>
</dbReference>
<dbReference type="InterPro" id="IPR051603">
    <property type="entry name" value="Zinc-ADH_QOR/CCCR"/>
</dbReference>
<evidence type="ECO:0000256" key="1">
    <source>
        <dbReference type="ARBA" id="ARBA00022857"/>
    </source>
</evidence>
<dbReference type="EMBL" id="CAWYQH010000103">
    <property type="protein sequence ID" value="CAK8686862.1"/>
    <property type="molecule type" value="Genomic_DNA"/>
</dbReference>